<evidence type="ECO:0000313" key="4">
    <source>
        <dbReference type="Proteomes" id="UP000027920"/>
    </source>
</evidence>
<evidence type="ECO:0000313" key="3">
    <source>
        <dbReference type="EMBL" id="KEF58662.1"/>
    </source>
</evidence>
<dbReference type="PROSITE" id="PS51035">
    <property type="entry name" value="BAG"/>
    <property type="match status" value="1"/>
</dbReference>
<gene>
    <name evidence="3" type="ORF">A1O9_06588</name>
</gene>
<dbReference type="OrthoDB" id="417450at2759"/>
<dbReference type="GeneID" id="25281505"/>
<evidence type="ECO:0000256" key="1">
    <source>
        <dbReference type="SAM" id="MobiDB-lite"/>
    </source>
</evidence>
<accession>A0A072PFX3</accession>
<dbReference type="EMBL" id="AMGV01000004">
    <property type="protein sequence ID" value="KEF58662.1"/>
    <property type="molecule type" value="Genomic_DNA"/>
</dbReference>
<feature type="domain" description="BAG" evidence="2">
    <location>
        <begin position="289"/>
        <end position="354"/>
    </location>
</feature>
<dbReference type="InterPro" id="IPR036533">
    <property type="entry name" value="BAG_dom_sf"/>
</dbReference>
<organism evidence="3 4">
    <name type="scientific">Exophiala aquamarina CBS 119918</name>
    <dbReference type="NCBI Taxonomy" id="1182545"/>
    <lineage>
        <taxon>Eukaryota</taxon>
        <taxon>Fungi</taxon>
        <taxon>Dikarya</taxon>
        <taxon>Ascomycota</taxon>
        <taxon>Pezizomycotina</taxon>
        <taxon>Eurotiomycetes</taxon>
        <taxon>Chaetothyriomycetidae</taxon>
        <taxon>Chaetothyriales</taxon>
        <taxon>Herpotrichiellaceae</taxon>
        <taxon>Exophiala</taxon>
    </lineage>
</organism>
<sequence length="356" mass="40073">MSAYGYVAHGGRGGGSPYTSNIVDSYPRNLSGHFEYIDADQGILQDPHRPSVARLHSNLEDPEAPDVILIRYMASIIPVEFPPYSISEETAYVGQLRQSVANYLQTDPRRVRLVYKKRDLKHDKWPLRKYNMKQNSEVAAIKTESMLDYSDRDSHSSSGEDTESSVSNVRRRPRALSSVRHRSDEQLPRQSDYRPAADSAFLSPNDHAPSPITSERQSRSTFQPELDERYYRREPSRTRGTSPRPAPTSPPAPAPPQTPIFPPADPHSPLGKLQALSNTFHMQWLPLCKKFINSPPSDAATRAKEHRRLSESVMQHITLKADAIDLEGNGDARALRKGLINEVNEIMKRLDALARS</sequence>
<dbReference type="Proteomes" id="UP000027920">
    <property type="component" value="Unassembled WGS sequence"/>
</dbReference>
<feature type="compositionally biased region" description="Pro residues" evidence="1">
    <location>
        <begin position="244"/>
        <end position="266"/>
    </location>
</feature>
<comment type="caution">
    <text evidence="3">The sequence shown here is derived from an EMBL/GenBank/DDBJ whole genome shotgun (WGS) entry which is preliminary data.</text>
</comment>
<name>A0A072PFX3_9EURO</name>
<feature type="compositionally biased region" description="Polar residues" evidence="1">
    <location>
        <begin position="211"/>
        <end position="223"/>
    </location>
</feature>
<dbReference type="InterPro" id="IPR003103">
    <property type="entry name" value="BAG_domain"/>
</dbReference>
<dbReference type="AlphaFoldDB" id="A0A072PFX3"/>
<dbReference type="RefSeq" id="XP_013261252.1">
    <property type="nucleotide sequence ID" value="XM_013405798.1"/>
</dbReference>
<evidence type="ECO:0000259" key="2">
    <source>
        <dbReference type="PROSITE" id="PS51035"/>
    </source>
</evidence>
<dbReference type="SMART" id="SM00264">
    <property type="entry name" value="BAG"/>
    <property type="match status" value="1"/>
</dbReference>
<dbReference type="GO" id="GO:0051087">
    <property type="term" value="F:protein-folding chaperone binding"/>
    <property type="evidence" value="ECO:0007669"/>
    <property type="project" value="InterPro"/>
</dbReference>
<dbReference type="Gene3D" id="3.10.20.90">
    <property type="entry name" value="Phosphatidylinositol 3-kinase Catalytic Subunit, Chain A, domain 1"/>
    <property type="match status" value="1"/>
</dbReference>
<feature type="region of interest" description="Disordered" evidence="1">
    <location>
        <begin position="147"/>
        <end position="271"/>
    </location>
</feature>
<protein>
    <recommendedName>
        <fullName evidence="2">BAG domain-containing protein</fullName>
    </recommendedName>
</protein>
<dbReference type="Gene3D" id="1.20.58.120">
    <property type="entry name" value="BAG domain"/>
    <property type="match status" value="1"/>
</dbReference>
<reference evidence="3 4" key="1">
    <citation type="submission" date="2013-03" db="EMBL/GenBank/DDBJ databases">
        <title>The Genome Sequence of Exophiala aquamarina CBS 119918.</title>
        <authorList>
            <consortium name="The Broad Institute Genomics Platform"/>
            <person name="Cuomo C."/>
            <person name="de Hoog S."/>
            <person name="Gorbushina A."/>
            <person name="Walker B."/>
            <person name="Young S.K."/>
            <person name="Zeng Q."/>
            <person name="Gargeya S."/>
            <person name="Fitzgerald M."/>
            <person name="Haas B."/>
            <person name="Abouelleil A."/>
            <person name="Allen A.W."/>
            <person name="Alvarado L."/>
            <person name="Arachchi H.M."/>
            <person name="Berlin A.M."/>
            <person name="Chapman S.B."/>
            <person name="Gainer-Dewar J."/>
            <person name="Goldberg J."/>
            <person name="Griggs A."/>
            <person name="Gujja S."/>
            <person name="Hansen M."/>
            <person name="Howarth C."/>
            <person name="Imamovic A."/>
            <person name="Ireland A."/>
            <person name="Larimer J."/>
            <person name="McCowan C."/>
            <person name="Murphy C."/>
            <person name="Pearson M."/>
            <person name="Poon T.W."/>
            <person name="Priest M."/>
            <person name="Roberts A."/>
            <person name="Saif S."/>
            <person name="Shea T."/>
            <person name="Sisk P."/>
            <person name="Sykes S."/>
            <person name="Wortman J."/>
            <person name="Nusbaum C."/>
            <person name="Birren B."/>
        </authorList>
    </citation>
    <scope>NUCLEOTIDE SEQUENCE [LARGE SCALE GENOMIC DNA]</scope>
    <source>
        <strain evidence="3 4">CBS 119918</strain>
    </source>
</reference>
<dbReference type="Pfam" id="PF02179">
    <property type="entry name" value="BAG"/>
    <property type="match status" value="1"/>
</dbReference>
<feature type="compositionally biased region" description="Basic and acidic residues" evidence="1">
    <location>
        <begin position="226"/>
        <end position="237"/>
    </location>
</feature>
<dbReference type="InterPro" id="IPR029071">
    <property type="entry name" value="Ubiquitin-like_domsf"/>
</dbReference>
<feature type="compositionally biased region" description="Low complexity" evidence="1">
    <location>
        <begin position="156"/>
        <end position="167"/>
    </location>
</feature>
<dbReference type="SUPFAM" id="SSF63491">
    <property type="entry name" value="BAG domain"/>
    <property type="match status" value="1"/>
</dbReference>
<proteinExistence type="predicted"/>
<dbReference type="VEuPathDB" id="FungiDB:A1O9_06588"/>
<dbReference type="HOGENOM" id="CLU_032998_0_0_1"/>
<dbReference type="SUPFAM" id="SSF54236">
    <property type="entry name" value="Ubiquitin-like"/>
    <property type="match status" value="1"/>
</dbReference>
<keyword evidence="4" id="KW-1185">Reference proteome</keyword>